<feature type="domain" description="Peptidase S54 rhomboid" evidence="6">
    <location>
        <begin position="50"/>
        <end position="177"/>
    </location>
</feature>
<feature type="transmembrane region" description="Helical" evidence="5">
    <location>
        <begin position="109"/>
        <end position="128"/>
    </location>
</feature>
<keyword evidence="2 5" id="KW-0812">Transmembrane</keyword>
<feature type="transmembrane region" description="Helical" evidence="5">
    <location>
        <begin position="12"/>
        <end position="39"/>
    </location>
</feature>
<feature type="transmembrane region" description="Helical" evidence="5">
    <location>
        <begin position="165"/>
        <end position="182"/>
    </location>
</feature>
<dbReference type="OrthoDB" id="465874at2"/>
<keyword evidence="10" id="KW-1185">Reference proteome</keyword>
<dbReference type="GO" id="GO:0016020">
    <property type="term" value="C:membrane"/>
    <property type="evidence" value="ECO:0007669"/>
    <property type="project" value="UniProtKB-SubCell"/>
</dbReference>
<keyword evidence="4 5" id="KW-0472">Membrane</keyword>
<evidence type="ECO:0000259" key="6">
    <source>
        <dbReference type="Pfam" id="PF01694"/>
    </source>
</evidence>
<evidence type="ECO:0000313" key="10">
    <source>
        <dbReference type="Proteomes" id="UP000324170"/>
    </source>
</evidence>
<dbReference type="STRING" id="351671.XDD1_0014"/>
<keyword evidence="3 5" id="KW-1133">Transmembrane helix</keyword>
<name>A0A068QM03_9GAMM</name>
<organism evidence="7 9">
    <name type="scientific">Xenorhabdus doucetiae</name>
    <dbReference type="NCBI Taxonomy" id="351671"/>
    <lineage>
        <taxon>Bacteria</taxon>
        <taxon>Pseudomonadati</taxon>
        <taxon>Pseudomonadota</taxon>
        <taxon>Gammaproteobacteria</taxon>
        <taxon>Enterobacterales</taxon>
        <taxon>Morganellaceae</taxon>
        <taxon>Xenorhabdus</taxon>
    </lineage>
</organism>
<feature type="transmembrane region" description="Helical" evidence="5">
    <location>
        <begin position="59"/>
        <end position="76"/>
    </location>
</feature>
<dbReference type="GO" id="GO:0004252">
    <property type="term" value="F:serine-type endopeptidase activity"/>
    <property type="evidence" value="ECO:0007669"/>
    <property type="project" value="InterPro"/>
</dbReference>
<reference evidence="7 9" key="1">
    <citation type="submission" date="2013-07" db="EMBL/GenBank/DDBJ databases">
        <authorList>
            <person name="Genoscope - CEA"/>
        </authorList>
    </citation>
    <scope>NUCLEOTIDE SEQUENCE [LARGE SCALE GENOMIC DNA]</scope>
    <source>
        <strain evidence="7">FRM16</strain>
        <strain evidence="9">FRM16 / DSM 17909</strain>
    </source>
</reference>
<dbReference type="Proteomes" id="UP000032721">
    <property type="component" value="Chromosome"/>
</dbReference>
<gene>
    <name evidence="8" type="ORF">LY16_02619</name>
    <name evidence="7" type="ORF">XDD1_0014</name>
</gene>
<feature type="transmembrane region" description="Helical" evidence="5">
    <location>
        <begin position="135"/>
        <end position="153"/>
    </location>
</feature>
<dbReference type="Gene3D" id="1.20.1540.10">
    <property type="entry name" value="Rhomboid-like"/>
    <property type="match status" value="1"/>
</dbReference>
<dbReference type="Pfam" id="PF01694">
    <property type="entry name" value="Rhomboid"/>
    <property type="match status" value="1"/>
</dbReference>
<accession>A0A068QM03</accession>
<dbReference type="KEGG" id="xdo:XDD1_0014"/>
<comment type="subcellular location">
    <subcellularLocation>
        <location evidence="1">Membrane</location>
        <topology evidence="1">Multi-pass membrane protein</topology>
    </subcellularLocation>
</comment>
<evidence type="ECO:0000313" key="8">
    <source>
        <dbReference type="EMBL" id="TYP01942.1"/>
    </source>
</evidence>
<evidence type="ECO:0000256" key="4">
    <source>
        <dbReference type="ARBA" id="ARBA00023136"/>
    </source>
</evidence>
<evidence type="ECO:0000256" key="2">
    <source>
        <dbReference type="ARBA" id="ARBA00022692"/>
    </source>
</evidence>
<evidence type="ECO:0000256" key="1">
    <source>
        <dbReference type="ARBA" id="ARBA00004141"/>
    </source>
</evidence>
<evidence type="ECO:0000256" key="3">
    <source>
        <dbReference type="ARBA" id="ARBA00022989"/>
    </source>
</evidence>
<dbReference type="HOGENOM" id="CLU_067823_2_0_6"/>
<dbReference type="RefSeq" id="WP_045967670.1">
    <property type="nucleotide sequence ID" value="NZ_CAWMED010000001.1"/>
</dbReference>
<dbReference type="EMBL" id="VNHN01000048">
    <property type="protein sequence ID" value="TYP01942.1"/>
    <property type="molecule type" value="Genomic_DNA"/>
</dbReference>
<evidence type="ECO:0000313" key="7">
    <source>
        <dbReference type="EMBL" id="CDG15728.1"/>
    </source>
</evidence>
<dbReference type="Proteomes" id="UP000324170">
    <property type="component" value="Unassembled WGS sequence"/>
</dbReference>
<sequence length="196" mass="21892">MTLWFKQRFHILIGLASILIIAQLLDTLTGGSLINLGIIPREVRGLIGIPFSPFLHGSWAHLFSNLPALLVLSALLMTHSIRYYVLASLFIIFTEGTLVWLFGRTVIHVGASGWVFGLWGLLLANAYFLRRAKDLFFAILVIIYYGGIAFGLLPQQEYISTEGHIFGAISGVAFSWFSKKWLITSHSLKNQNTNIP</sequence>
<feature type="transmembrane region" description="Helical" evidence="5">
    <location>
        <begin position="83"/>
        <end position="103"/>
    </location>
</feature>
<dbReference type="SUPFAM" id="SSF144091">
    <property type="entry name" value="Rhomboid-like"/>
    <property type="match status" value="1"/>
</dbReference>
<dbReference type="AlphaFoldDB" id="A0A068QM03"/>
<reference evidence="8 10" key="2">
    <citation type="submission" date="2019-07" db="EMBL/GenBank/DDBJ databases">
        <title>Genomic Encyclopedia of Type Strains, Phase I: the one thousand microbial genomes (KMG-I) project.</title>
        <authorList>
            <person name="Kyrpides N."/>
        </authorList>
    </citation>
    <scope>NUCLEOTIDE SEQUENCE [LARGE SCALE GENOMIC DNA]</scope>
    <source>
        <strain evidence="8 10">DSM 17909</strain>
    </source>
</reference>
<dbReference type="InterPro" id="IPR035952">
    <property type="entry name" value="Rhomboid-like_sf"/>
</dbReference>
<protein>
    <submittedName>
        <fullName evidence="7">Putative Similar to membrane protein</fullName>
    </submittedName>
    <submittedName>
        <fullName evidence="8">Rhomboid family protein</fullName>
    </submittedName>
</protein>
<dbReference type="EMBL" id="FO704550">
    <property type="protein sequence ID" value="CDG15728.1"/>
    <property type="molecule type" value="Genomic_DNA"/>
</dbReference>
<evidence type="ECO:0000313" key="9">
    <source>
        <dbReference type="Proteomes" id="UP000032721"/>
    </source>
</evidence>
<evidence type="ECO:0000256" key="5">
    <source>
        <dbReference type="SAM" id="Phobius"/>
    </source>
</evidence>
<proteinExistence type="predicted"/>
<dbReference type="InterPro" id="IPR022764">
    <property type="entry name" value="Peptidase_S54_rhomboid_dom"/>
</dbReference>